<protein>
    <submittedName>
        <fullName evidence="1">Uncharacterized protein</fullName>
    </submittedName>
</protein>
<gene>
    <name evidence="1" type="ORF">Barrevirus18_15</name>
</gene>
<name>A0A3G4ZT65_9VIRU</name>
<dbReference type="InterPro" id="IPR037151">
    <property type="entry name" value="AlkB-like_sf"/>
</dbReference>
<evidence type="ECO:0000313" key="1">
    <source>
        <dbReference type="EMBL" id="AYV77201.1"/>
    </source>
</evidence>
<proteinExistence type="predicted"/>
<dbReference type="Gene3D" id="2.60.120.590">
    <property type="entry name" value="Alpha-ketoglutarate-dependent dioxygenase AlkB-like"/>
    <property type="match status" value="1"/>
</dbReference>
<reference evidence="1" key="1">
    <citation type="submission" date="2018-10" db="EMBL/GenBank/DDBJ databases">
        <title>Hidden diversity of soil giant viruses.</title>
        <authorList>
            <person name="Schulz F."/>
            <person name="Alteio L."/>
            <person name="Goudeau D."/>
            <person name="Ryan E.M."/>
            <person name="Malmstrom R.R."/>
            <person name="Blanchard J."/>
            <person name="Woyke T."/>
        </authorList>
    </citation>
    <scope>NUCLEOTIDE SEQUENCE</scope>
    <source>
        <strain evidence="1">BAV1</strain>
    </source>
</reference>
<dbReference type="EMBL" id="MK072015">
    <property type="protein sequence ID" value="AYV77201.1"/>
    <property type="molecule type" value="Genomic_DNA"/>
</dbReference>
<organism evidence="1">
    <name type="scientific">Barrevirus sp</name>
    <dbReference type="NCBI Taxonomy" id="2487763"/>
    <lineage>
        <taxon>Viruses</taxon>
        <taxon>Varidnaviria</taxon>
        <taxon>Bamfordvirae</taxon>
        <taxon>Nucleocytoviricota</taxon>
        <taxon>Megaviricetes</taxon>
        <taxon>Imitervirales</taxon>
        <taxon>Mimiviridae</taxon>
        <taxon>Klosneuvirinae</taxon>
    </lineage>
</organism>
<sequence>MEIIDDRILVFRNAFTDLEQQKLNKEFNNVLTKTKPMKDGISYEQHYLGEQNVINSHLVLQKYKDILTCIDEPFYNFNFDAAYLIAYKNSYVNNIKKFKGNELMRYHYDRWSNYNLTVSIGHSARFMYIGSRNVERVLEIHSGDMVIFNGFNILHTVKTIQKRRDKCPKWFTSLNKKDVYRFNLQFRKRNVEPVRVSNVIQSSANPLLNRSVSSTIEKRKRLHNMKLRNVMKKR</sequence>
<accession>A0A3G4ZT65</accession>